<gene>
    <name evidence="4" type="ORF">Q7514_16000</name>
</gene>
<dbReference type="Proteomes" id="UP001336020">
    <property type="component" value="Unassembled WGS sequence"/>
</dbReference>
<comment type="caution">
    <text evidence="4">The sequence shown here is derived from an EMBL/GenBank/DDBJ whole genome shotgun (WGS) entry which is preliminary data.</text>
</comment>
<evidence type="ECO:0000313" key="4">
    <source>
        <dbReference type="EMBL" id="MEE2059025.1"/>
    </source>
</evidence>
<dbReference type="EC" id="3.4.-.-" evidence="4"/>
<feature type="transmembrane region" description="Helical" evidence="2">
    <location>
        <begin position="33"/>
        <end position="50"/>
    </location>
</feature>
<feature type="transmembrane region" description="Helical" evidence="2">
    <location>
        <begin position="70"/>
        <end position="93"/>
    </location>
</feature>
<name>A0ABU7LBU4_9NOCA</name>
<keyword evidence="4" id="KW-0378">Hydrolase</keyword>
<protein>
    <submittedName>
        <fullName evidence="4">CPBP family intramembrane metalloprotease</fullName>
        <ecNumber evidence="4">3.4.-.-</ecNumber>
    </submittedName>
</protein>
<keyword evidence="2" id="KW-0472">Membrane</keyword>
<organism evidence="4 5">
    <name type="scientific">Rhodococcus artemisiae</name>
    <dbReference type="NCBI Taxonomy" id="714159"/>
    <lineage>
        <taxon>Bacteria</taxon>
        <taxon>Bacillati</taxon>
        <taxon>Actinomycetota</taxon>
        <taxon>Actinomycetes</taxon>
        <taxon>Mycobacteriales</taxon>
        <taxon>Nocardiaceae</taxon>
        <taxon>Rhodococcus</taxon>
    </lineage>
</organism>
<dbReference type="Pfam" id="PF02517">
    <property type="entry name" value="Rce1-like"/>
    <property type="match status" value="1"/>
</dbReference>
<dbReference type="EMBL" id="JAUTXY010000007">
    <property type="protein sequence ID" value="MEE2059025.1"/>
    <property type="molecule type" value="Genomic_DNA"/>
</dbReference>
<feature type="domain" description="CAAX prenyl protease 2/Lysostaphin resistance protein A-like" evidence="3">
    <location>
        <begin position="110"/>
        <end position="194"/>
    </location>
</feature>
<evidence type="ECO:0000256" key="1">
    <source>
        <dbReference type="SAM" id="MobiDB-lite"/>
    </source>
</evidence>
<evidence type="ECO:0000259" key="3">
    <source>
        <dbReference type="Pfam" id="PF02517"/>
    </source>
</evidence>
<sequence length="276" mass="28437">MRVGSWRGPVAAGAAVALGAILPAAPVGPRGRALLAVGAGIGAVALTRASGLDRHALGLDVSRLRAGLRWGTVAAGAIGAGYVVALSVPALRIHFVDGERGRREDFYEWIGLHIPIGTVLAEELLFRGALTALVGPLPQAVAFGLWHVRPAIVAGDNIAATVAVTGLSGLAFAWLRRGSGSVLAPALAHLAVNVGGAIAVRVVAGASEATGDATGASEATGRAKRRGMLRGRAKRRGMLRGRAKRRGMLRPGPRPNRCSRRITLGCHGTAQDRRSR</sequence>
<feature type="compositionally biased region" description="Basic residues" evidence="1">
    <location>
        <begin position="222"/>
        <end position="248"/>
    </location>
</feature>
<feature type="transmembrane region" description="Helical" evidence="2">
    <location>
        <begin position="6"/>
        <end position="26"/>
    </location>
</feature>
<reference evidence="4 5" key="1">
    <citation type="submission" date="2023-07" db="EMBL/GenBank/DDBJ databases">
        <authorList>
            <person name="Girao M."/>
            <person name="Carvalho M.F."/>
        </authorList>
    </citation>
    <scope>NUCLEOTIDE SEQUENCE [LARGE SCALE GENOMIC DNA]</scope>
    <source>
        <strain evidence="4 5">YIM65754</strain>
    </source>
</reference>
<keyword evidence="2" id="KW-0812">Transmembrane</keyword>
<feature type="region of interest" description="Disordered" evidence="1">
    <location>
        <begin position="211"/>
        <end position="276"/>
    </location>
</feature>
<evidence type="ECO:0000313" key="5">
    <source>
        <dbReference type="Proteomes" id="UP001336020"/>
    </source>
</evidence>
<dbReference type="RefSeq" id="WP_330134274.1">
    <property type="nucleotide sequence ID" value="NZ_JAUTXY010000007.1"/>
</dbReference>
<dbReference type="InterPro" id="IPR003675">
    <property type="entry name" value="Rce1/LyrA-like_dom"/>
</dbReference>
<keyword evidence="4" id="KW-0645">Protease</keyword>
<accession>A0ABU7LBU4</accession>
<keyword evidence="5" id="KW-1185">Reference proteome</keyword>
<feature type="transmembrane region" description="Helical" evidence="2">
    <location>
        <begin position="158"/>
        <end position="175"/>
    </location>
</feature>
<keyword evidence="4" id="KW-0482">Metalloprotease</keyword>
<keyword evidence="2" id="KW-1133">Transmembrane helix</keyword>
<dbReference type="GO" id="GO:0008237">
    <property type="term" value="F:metallopeptidase activity"/>
    <property type="evidence" value="ECO:0007669"/>
    <property type="project" value="UniProtKB-KW"/>
</dbReference>
<proteinExistence type="predicted"/>
<evidence type="ECO:0000256" key="2">
    <source>
        <dbReference type="SAM" id="Phobius"/>
    </source>
</evidence>